<dbReference type="EMBL" id="CP034549">
    <property type="protein sequence ID" value="AZQ44168.1"/>
    <property type="molecule type" value="Genomic_DNA"/>
</dbReference>
<dbReference type="Proteomes" id="UP000279600">
    <property type="component" value="Chromosome"/>
</dbReference>
<dbReference type="KEGG" id="noj:EJ995_07960"/>
<keyword evidence="1" id="KW-0812">Transmembrane</keyword>
<evidence type="ECO:0000313" key="2">
    <source>
        <dbReference type="EMBL" id="AZQ44168.1"/>
    </source>
</evidence>
<feature type="transmembrane region" description="Helical" evidence="1">
    <location>
        <begin position="131"/>
        <end position="157"/>
    </location>
</feature>
<dbReference type="AlphaFoldDB" id="A0A3S9MYD6"/>
<keyword evidence="3" id="KW-1185">Reference proteome</keyword>
<organism evidence="2 3">
    <name type="scientific">Nonlabens ponticola</name>
    <dbReference type="NCBI Taxonomy" id="2496866"/>
    <lineage>
        <taxon>Bacteria</taxon>
        <taxon>Pseudomonadati</taxon>
        <taxon>Bacteroidota</taxon>
        <taxon>Flavobacteriia</taxon>
        <taxon>Flavobacteriales</taxon>
        <taxon>Flavobacteriaceae</taxon>
        <taxon>Nonlabens</taxon>
    </lineage>
</organism>
<keyword evidence="1" id="KW-0472">Membrane</keyword>
<reference evidence="2 3" key="1">
    <citation type="submission" date="2018-12" db="EMBL/GenBank/DDBJ databases">
        <title>Complete genome of Nonlabens sp. MJ115.</title>
        <authorList>
            <person name="Choi H.S."/>
            <person name="Jung J."/>
        </authorList>
    </citation>
    <scope>NUCLEOTIDE SEQUENCE [LARGE SCALE GENOMIC DNA]</scope>
    <source>
        <strain evidence="2 3">MJ115</strain>
    </source>
</reference>
<feature type="transmembrane region" description="Helical" evidence="1">
    <location>
        <begin position="163"/>
        <end position="188"/>
    </location>
</feature>
<protein>
    <submittedName>
        <fullName evidence="2">Uncharacterized protein</fullName>
    </submittedName>
</protein>
<feature type="transmembrane region" description="Helical" evidence="1">
    <location>
        <begin position="61"/>
        <end position="79"/>
    </location>
</feature>
<sequence length="202" mass="23608">MLSQPKTFFLEILKNLGKLTIAGLLLGLLREYHWVLAAILFLRVAHVCYKKVFKTGENNWILFTGMILTGIFGLIGEYWGTSNDYWEYNDVTVSLPAWLPFAWMLAFHYLYRLEKKLTPCLKNPSFTNQVLLMIFLTIVIPAYGEMIAIAAGVWQYYWPYQIFGVPVYAFIALVFVHMLVYAILYYLFKNHNEKDFPFTTAR</sequence>
<name>A0A3S9MYD6_9FLAO</name>
<accession>A0A3S9MYD6</accession>
<gene>
    <name evidence="2" type="ORF">EJ995_07960</name>
</gene>
<feature type="transmembrane region" description="Helical" evidence="1">
    <location>
        <begin position="91"/>
        <end position="111"/>
    </location>
</feature>
<evidence type="ECO:0000313" key="3">
    <source>
        <dbReference type="Proteomes" id="UP000279600"/>
    </source>
</evidence>
<evidence type="ECO:0000256" key="1">
    <source>
        <dbReference type="SAM" id="Phobius"/>
    </source>
</evidence>
<dbReference type="RefSeq" id="WP_126447339.1">
    <property type="nucleotide sequence ID" value="NZ_CP034549.1"/>
</dbReference>
<keyword evidence="1" id="KW-1133">Transmembrane helix</keyword>
<dbReference type="OrthoDB" id="1200103at2"/>
<proteinExistence type="predicted"/>